<feature type="domain" description="TtsA-like Glycoside hydrolase family 108" evidence="1">
    <location>
        <begin position="42"/>
        <end position="113"/>
    </location>
</feature>
<evidence type="ECO:0000259" key="1">
    <source>
        <dbReference type="Pfam" id="PF05838"/>
    </source>
</evidence>
<proteinExistence type="predicted"/>
<dbReference type="InterPro" id="IPR023346">
    <property type="entry name" value="Lysozyme-like_dom_sf"/>
</dbReference>
<sequence>MLTQQQLDHYRQIPEIAAALAGYSDAFCRSVLTILYLEGGLRDDGGLNNVASDRGGLTKYGISQRAYPKTDIANLKIGTAIRYYYRDYWEPMHCDELNSGVALMLFDGAVQHGINSMTRIVQRTTGAGVDGLFGARTLKQCLAILPNLFICELISRRGYRYARICLDDPKQLPNLKGWMNRLGHITERCYAEVYRGA</sequence>
<organism evidence="2 3">
    <name type="scientific">Pseudoalteromonas caenipelagi</name>
    <dbReference type="NCBI Taxonomy" id="2726988"/>
    <lineage>
        <taxon>Bacteria</taxon>
        <taxon>Pseudomonadati</taxon>
        <taxon>Pseudomonadota</taxon>
        <taxon>Gammaproteobacteria</taxon>
        <taxon>Alteromonadales</taxon>
        <taxon>Pseudoalteromonadaceae</taxon>
        <taxon>Pseudoalteromonas</taxon>
    </lineage>
</organism>
<dbReference type="InterPro" id="IPR008565">
    <property type="entry name" value="TtsA-like_GH18_dom"/>
</dbReference>
<accession>A0A849VJV3</accession>
<evidence type="ECO:0000313" key="2">
    <source>
        <dbReference type="EMBL" id="NOU53120.1"/>
    </source>
</evidence>
<comment type="caution">
    <text evidence="2">The sequence shown here is derived from an EMBL/GenBank/DDBJ whole genome shotgun (WGS) entry which is preliminary data.</text>
</comment>
<reference evidence="2 3" key="1">
    <citation type="submission" date="2020-04" db="EMBL/GenBank/DDBJ databases">
        <title>Pseudoalteromonas caenipelagi sp. nov., isolated from a tidal flat.</title>
        <authorList>
            <person name="Park S."/>
            <person name="Yoon J.-H."/>
        </authorList>
    </citation>
    <scope>NUCLEOTIDE SEQUENCE [LARGE SCALE GENOMIC DNA]</scope>
    <source>
        <strain evidence="2 3">JBTF-M23</strain>
    </source>
</reference>
<dbReference type="RefSeq" id="WP_171628155.1">
    <property type="nucleotide sequence ID" value="NZ_JABBPG010000016.1"/>
</dbReference>
<protein>
    <submittedName>
        <fullName evidence="2">Secretion activator protein</fullName>
    </submittedName>
</protein>
<dbReference type="EMBL" id="JABBPG010000016">
    <property type="protein sequence ID" value="NOU53120.1"/>
    <property type="molecule type" value="Genomic_DNA"/>
</dbReference>
<gene>
    <name evidence="2" type="ORF">HG263_21705</name>
</gene>
<dbReference type="Gene3D" id="1.20.141.10">
    <property type="entry name" value="Chitosanase, subunit A, domain 1"/>
    <property type="match status" value="1"/>
</dbReference>
<name>A0A849VJV3_9GAMM</name>
<dbReference type="SUPFAM" id="SSF53955">
    <property type="entry name" value="Lysozyme-like"/>
    <property type="match status" value="1"/>
</dbReference>
<keyword evidence="3" id="KW-1185">Reference proteome</keyword>
<dbReference type="AlphaFoldDB" id="A0A849VJV3"/>
<dbReference type="Pfam" id="PF05838">
    <property type="entry name" value="Glyco_hydro_108"/>
    <property type="match status" value="1"/>
</dbReference>
<dbReference type="Proteomes" id="UP000586305">
    <property type="component" value="Unassembled WGS sequence"/>
</dbReference>
<evidence type="ECO:0000313" key="3">
    <source>
        <dbReference type="Proteomes" id="UP000586305"/>
    </source>
</evidence>